<gene>
    <name evidence="1" type="ORF">CI238_13645</name>
</gene>
<organism evidence="1 2">
    <name type="scientific">Colletotrichum incanum</name>
    <name type="common">Soybean anthracnose fungus</name>
    <dbReference type="NCBI Taxonomy" id="1573173"/>
    <lineage>
        <taxon>Eukaryota</taxon>
        <taxon>Fungi</taxon>
        <taxon>Dikarya</taxon>
        <taxon>Ascomycota</taxon>
        <taxon>Pezizomycotina</taxon>
        <taxon>Sordariomycetes</taxon>
        <taxon>Hypocreomycetidae</taxon>
        <taxon>Glomerellales</taxon>
        <taxon>Glomerellaceae</taxon>
        <taxon>Colletotrichum</taxon>
        <taxon>Colletotrichum spaethianum species complex</taxon>
    </lineage>
</organism>
<protein>
    <submittedName>
        <fullName evidence="1">Uncharacterized protein</fullName>
    </submittedName>
</protein>
<name>A0A166N4N9_COLIC</name>
<keyword evidence="2" id="KW-1185">Reference proteome</keyword>
<comment type="caution">
    <text evidence="1">The sequence shown here is derived from an EMBL/GenBank/DDBJ whole genome shotgun (WGS) entry which is preliminary data.</text>
</comment>
<dbReference type="EMBL" id="LFIW01002629">
    <property type="protein sequence ID" value="KZL65304.1"/>
    <property type="molecule type" value="Genomic_DNA"/>
</dbReference>
<evidence type="ECO:0000313" key="1">
    <source>
        <dbReference type="EMBL" id="KZL65304.1"/>
    </source>
</evidence>
<reference evidence="1 2" key="1">
    <citation type="submission" date="2015-06" db="EMBL/GenBank/DDBJ databases">
        <title>Survival trade-offs in plant roots during colonization by closely related pathogenic and mutualistic fungi.</title>
        <authorList>
            <person name="Hacquard S."/>
            <person name="Kracher B."/>
            <person name="Hiruma K."/>
            <person name="Weinman A."/>
            <person name="Muench P."/>
            <person name="Garrido Oter R."/>
            <person name="Ver Loren van Themaat E."/>
            <person name="Dallerey J.-F."/>
            <person name="Damm U."/>
            <person name="Henrissat B."/>
            <person name="Lespinet O."/>
            <person name="Thon M."/>
            <person name="Kemen E."/>
            <person name="McHardy A.C."/>
            <person name="Schulze-Lefert P."/>
            <person name="O'Connell R.J."/>
        </authorList>
    </citation>
    <scope>NUCLEOTIDE SEQUENCE [LARGE SCALE GENOMIC DNA]</scope>
    <source>
        <strain evidence="1 2">MAFF 238704</strain>
    </source>
</reference>
<dbReference type="AlphaFoldDB" id="A0A166N4N9"/>
<proteinExistence type="predicted"/>
<sequence length="46" mass="5391">MANLASTYRDQGRWKEAEELQAPWPTWHRRIGTKGGGRRRKSYKCG</sequence>
<evidence type="ECO:0000313" key="2">
    <source>
        <dbReference type="Proteomes" id="UP000076584"/>
    </source>
</evidence>
<dbReference type="Proteomes" id="UP000076584">
    <property type="component" value="Unassembled WGS sequence"/>
</dbReference>
<accession>A0A166N4N9</accession>